<evidence type="ECO:0000313" key="3">
    <source>
        <dbReference type="EMBL" id="MDQ0149551.1"/>
    </source>
</evidence>
<gene>
    <name evidence="3" type="ORF">J2S18_001481</name>
</gene>
<accession>A0ABT9UTC3</accession>
<dbReference type="Proteomes" id="UP001228504">
    <property type="component" value="Unassembled WGS sequence"/>
</dbReference>
<name>A0ABT9UTC3_9FIRM</name>
<feature type="transmembrane region" description="Helical" evidence="2">
    <location>
        <begin position="6"/>
        <end position="25"/>
    </location>
</feature>
<evidence type="ECO:0000313" key="4">
    <source>
        <dbReference type="Proteomes" id="UP001228504"/>
    </source>
</evidence>
<evidence type="ECO:0000256" key="1">
    <source>
        <dbReference type="SAM" id="MobiDB-lite"/>
    </source>
</evidence>
<protein>
    <submittedName>
        <fullName evidence="3">Preprotein translocase subunit SecF</fullName>
    </submittedName>
</protein>
<proteinExistence type="predicted"/>
<evidence type="ECO:0000256" key="2">
    <source>
        <dbReference type="SAM" id="Phobius"/>
    </source>
</evidence>
<keyword evidence="4" id="KW-1185">Reference proteome</keyword>
<keyword evidence="2" id="KW-0812">Transmembrane</keyword>
<comment type="caution">
    <text evidence="3">The sequence shown here is derived from an EMBL/GenBank/DDBJ whole genome shotgun (WGS) entry which is preliminary data.</text>
</comment>
<organism evidence="3 4">
    <name type="scientific">Eubacterium multiforme</name>
    <dbReference type="NCBI Taxonomy" id="83339"/>
    <lineage>
        <taxon>Bacteria</taxon>
        <taxon>Bacillati</taxon>
        <taxon>Bacillota</taxon>
        <taxon>Clostridia</taxon>
        <taxon>Eubacteriales</taxon>
        <taxon>Eubacteriaceae</taxon>
        <taxon>Eubacterium</taxon>
    </lineage>
</organism>
<reference evidence="3 4" key="1">
    <citation type="submission" date="2023-07" db="EMBL/GenBank/DDBJ databases">
        <title>Genomic Encyclopedia of Type Strains, Phase IV (KMG-IV): sequencing the most valuable type-strain genomes for metagenomic binning, comparative biology and taxonomic classification.</title>
        <authorList>
            <person name="Goeker M."/>
        </authorList>
    </citation>
    <scope>NUCLEOTIDE SEQUENCE [LARGE SCALE GENOMIC DNA]</scope>
    <source>
        <strain evidence="3 4">DSM 20694</strain>
    </source>
</reference>
<feature type="compositionally biased region" description="Basic and acidic residues" evidence="1">
    <location>
        <begin position="48"/>
        <end position="94"/>
    </location>
</feature>
<keyword evidence="2" id="KW-0472">Membrane</keyword>
<keyword evidence="2" id="KW-1133">Transmembrane helix</keyword>
<feature type="region of interest" description="Disordered" evidence="1">
    <location>
        <begin position="43"/>
        <end position="94"/>
    </location>
</feature>
<dbReference type="RefSeq" id="WP_307485143.1">
    <property type="nucleotide sequence ID" value="NZ_JAUSUF010000003.1"/>
</dbReference>
<dbReference type="EMBL" id="JAUSUF010000003">
    <property type="protein sequence ID" value="MDQ0149551.1"/>
    <property type="molecule type" value="Genomic_DNA"/>
</dbReference>
<sequence>MKNKKIWITLIVLIAISTSIYFLVLNKNDKVLEGTKASVENNNSKNVVENKLKEKTEDNLKEKSSESSKNESNKVKSNKETEKSMEKKETENSKNKFTLDDAIKVCKEKYGVDNDTIYVGNNTMENVNGKKGYLIEVKSKELMKQGGTGVAFTVLVSSNKVISELK</sequence>